<dbReference type="KEGG" id="atl:Athai_25280"/>
<keyword evidence="2" id="KW-0732">Signal</keyword>
<feature type="domain" description="Leucine-binding protein" evidence="3">
    <location>
        <begin position="31"/>
        <end position="349"/>
    </location>
</feature>
<evidence type="ECO:0000313" key="4">
    <source>
        <dbReference type="EMBL" id="BCJ35025.1"/>
    </source>
</evidence>
<dbReference type="InterPro" id="IPR028082">
    <property type="entry name" value="Peripla_BP_I"/>
</dbReference>
<dbReference type="InterPro" id="IPR028081">
    <property type="entry name" value="Leu-bd"/>
</dbReference>
<dbReference type="SUPFAM" id="SSF53822">
    <property type="entry name" value="Periplasmic binding protein-like I"/>
    <property type="match status" value="1"/>
</dbReference>
<dbReference type="AlphaFoldDB" id="A0A7R7DNK5"/>
<dbReference type="EMBL" id="AP023355">
    <property type="protein sequence ID" value="BCJ35025.1"/>
    <property type="molecule type" value="Genomic_DNA"/>
</dbReference>
<gene>
    <name evidence="4" type="ORF">Athai_25280</name>
</gene>
<evidence type="ECO:0000313" key="5">
    <source>
        <dbReference type="Proteomes" id="UP000611640"/>
    </source>
</evidence>
<dbReference type="Pfam" id="PF13458">
    <property type="entry name" value="Peripla_BP_6"/>
    <property type="match status" value="1"/>
</dbReference>
<name>A0A7R7DNK5_9ACTN</name>
<reference evidence="4 5" key="1">
    <citation type="submission" date="2020-08" db="EMBL/GenBank/DDBJ databases">
        <title>Whole genome shotgun sequence of Actinocatenispora thailandica NBRC 105041.</title>
        <authorList>
            <person name="Komaki H."/>
            <person name="Tamura T."/>
        </authorList>
    </citation>
    <scope>NUCLEOTIDE SEQUENCE [LARGE SCALE GENOMIC DNA]</scope>
    <source>
        <strain evidence="4 5">NBRC 105041</strain>
    </source>
</reference>
<sequence length="375" mass="39155">MVPVALSAVVAMSACAEQNNGASAAGKCDSKIAFFGARTGPNANLGINIYNGVKLAVDQYNAKHKDCKVTLESKDSQGDEKQAPGLAQQLVQDQKVVGVVGPAFSGESEAADGIFDQGGLPLISASATNPSLSQKGWKVFHRMLGNDNAQGPAAATYIKDTVKAKKVFVIDDTTAYGKGLADVVKKSLGSQVVSTDTVQPKQTDFQATVAKVKSSKADAIFYGGYYAEAGPLVKQLRGANVKAAFVSDDGVKDEGFIKGAGNAAAEGSVVTCPCIPGDEAKGTFFADYKKAFGKEPGTYGPEAFDSANVFLDGIAAGKTSRKDMLAFVNAYDKDGVTKHIKFDSTGEIAKSEIVIWSYKVSGGEIVKDQEIKATS</sequence>
<dbReference type="PANTHER" id="PTHR47151:SF2">
    <property type="entry name" value="AMINO ACID BINDING PROTEIN"/>
    <property type="match status" value="1"/>
</dbReference>
<keyword evidence="5" id="KW-1185">Reference proteome</keyword>
<accession>A0A7R7DNK5</accession>
<comment type="similarity">
    <text evidence="1">Belongs to the leucine-binding protein family.</text>
</comment>
<dbReference type="Proteomes" id="UP000611640">
    <property type="component" value="Chromosome"/>
</dbReference>
<dbReference type="PANTHER" id="PTHR47151">
    <property type="entry name" value="LEU/ILE/VAL-BINDING ABC TRANSPORTER SUBUNIT"/>
    <property type="match status" value="1"/>
</dbReference>
<dbReference type="CDD" id="cd06342">
    <property type="entry name" value="PBP1_ABC_LIVBP-like"/>
    <property type="match status" value="1"/>
</dbReference>
<proteinExistence type="inferred from homology"/>
<protein>
    <submittedName>
        <fullName evidence="4">Branched chain amino acid ABC transporter substrate-binding protein</fullName>
    </submittedName>
</protein>
<evidence type="ECO:0000256" key="2">
    <source>
        <dbReference type="ARBA" id="ARBA00022729"/>
    </source>
</evidence>
<evidence type="ECO:0000259" key="3">
    <source>
        <dbReference type="Pfam" id="PF13458"/>
    </source>
</evidence>
<evidence type="ECO:0000256" key="1">
    <source>
        <dbReference type="ARBA" id="ARBA00010062"/>
    </source>
</evidence>
<organism evidence="4 5">
    <name type="scientific">Actinocatenispora thailandica</name>
    <dbReference type="NCBI Taxonomy" id="227318"/>
    <lineage>
        <taxon>Bacteria</taxon>
        <taxon>Bacillati</taxon>
        <taxon>Actinomycetota</taxon>
        <taxon>Actinomycetes</taxon>
        <taxon>Micromonosporales</taxon>
        <taxon>Micromonosporaceae</taxon>
        <taxon>Actinocatenispora</taxon>
    </lineage>
</organism>
<dbReference type="Gene3D" id="3.40.50.2300">
    <property type="match status" value="2"/>
</dbReference>